<dbReference type="AlphaFoldDB" id="A0A4R4A762"/>
<comment type="similarity">
    <text evidence="3">Belongs to the class I-like SAM-binding methyltransferase superfamily. CmoB family.</text>
</comment>
<dbReference type="GO" id="GO:0032259">
    <property type="term" value="P:methylation"/>
    <property type="evidence" value="ECO:0007669"/>
    <property type="project" value="UniProtKB-KW"/>
</dbReference>
<feature type="binding site" evidence="3">
    <location>
        <begin position="154"/>
        <end position="156"/>
    </location>
    <ligand>
        <name>carboxy-S-adenosyl-L-methionine</name>
        <dbReference type="ChEBI" id="CHEBI:134278"/>
    </ligand>
</feature>
<protein>
    <recommendedName>
        <fullName evidence="3">tRNA U34 carboxymethyltransferase</fullName>
        <ecNumber evidence="3">2.5.1.-</ecNumber>
    </recommendedName>
</protein>
<feature type="binding site" evidence="3">
    <location>
        <position position="202"/>
    </location>
    <ligand>
        <name>carboxy-S-adenosyl-L-methionine</name>
        <dbReference type="ChEBI" id="CHEBI:134278"/>
    </ligand>
</feature>
<comment type="catalytic activity">
    <reaction evidence="3">
        <text>carboxy-S-adenosyl-L-methionine + 5-hydroxyuridine(34) in tRNA = 5-carboxymethoxyuridine(34) in tRNA + S-adenosyl-L-homocysteine + H(+)</text>
        <dbReference type="Rhea" id="RHEA:52848"/>
        <dbReference type="Rhea" id="RHEA-COMP:13381"/>
        <dbReference type="Rhea" id="RHEA-COMP:13383"/>
        <dbReference type="ChEBI" id="CHEBI:15378"/>
        <dbReference type="ChEBI" id="CHEBI:57856"/>
        <dbReference type="ChEBI" id="CHEBI:134278"/>
        <dbReference type="ChEBI" id="CHEBI:136877"/>
        <dbReference type="ChEBI" id="CHEBI:136879"/>
    </reaction>
</comment>
<feature type="binding site" evidence="3">
    <location>
        <begin position="182"/>
        <end position="183"/>
    </location>
    <ligand>
        <name>carboxy-S-adenosyl-L-methionine</name>
        <dbReference type="ChEBI" id="CHEBI:134278"/>
    </ligand>
</feature>
<feature type="binding site" evidence="3">
    <location>
        <position position="112"/>
    </location>
    <ligand>
        <name>carboxy-S-adenosyl-L-methionine</name>
        <dbReference type="ChEBI" id="CHEBI:134278"/>
    </ligand>
</feature>
<feature type="binding site" evidence="3">
    <location>
        <position position="317"/>
    </location>
    <ligand>
        <name>carboxy-S-adenosyl-L-methionine</name>
        <dbReference type="ChEBI" id="CHEBI:134278"/>
    </ligand>
</feature>
<feature type="binding site" evidence="3">
    <location>
        <position position="93"/>
    </location>
    <ligand>
        <name>carboxy-S-adenosyl-L-methionine</name>
        <dbReference type="ChEBI" id="CHEBI:134278"/>
    </ligand>
</feature>
<dbReference type="CDD" id="cd02440">
    <property type="entry name" value="AdoMet_MTases"/>
    <property type="match status" value="1"/>
</dbReference>
<accession>A0A4R4A762</accession>
<gene>
    <name evidence="3" type="primary">cmoB</name>
    <name evidence="4" type="ORF">EDC29_11111</name>
</gene>
<dbReference type="InterPro" id="IPR010017">
    <property type="entry name" value="CmoB"/>
</dbReference>
<evidence type="ECO:0000256" key="3">
    <source>
        <dbReference type="HAMAP-Rule" id="MF_01590"/>
    </source>
</evidence>
<evidence type="ECO:0000313" key="5">
    <source>
        <dbReference type="Proteomes" id="UP000295247"/>
    </source>
</evidence>
<dbReference type="Proteomes" id="UP000295247">
    <property type="component" value="Unassembled WGS sequence"/>
</dbReference>
<dbReference type="SUPFAM" id="SSF53335">
    <property type="entry name" value="S-adenosyl-L-methionine-dependent methyltransferases"/>
    <property type="match status" value="1"/>
</dbReference>
<comment type="function">
    <text evidence="3">Catalyzes carboxymethyl transfer from carboxy-S-adenosyl-L-methionine (Cx-SAM) to 5-hydroxyuridine (ho5U) to form 5-carboxymethoxyuridine (cmo5U) at position 34 in tRNAs.</text>
</comment>
<dbReference type="RefSeq" id="WP_132230363.1">
    <property type="nucleotide sequence ID" value="NZ_NRRH01000010.1"/>
</dbReference>
<name>A0A4R4A762_MARGR</name>
<comment type="subunit">
    <text evidence="3">Homotetramer.</text>
</comment>
<evidence type="ECO:0000313" key="4">
    <source>
        <dbReference type="EMBL" id="TCW34296.1"/>
    </source>
</evidence>
<feature type="binding site" evidence="3">
    <location>
        <position position="132"/>
    </location>
    <ligand>
        <name>carboxy-S-adenosyl-L-methionine</name>
        <dbReference type="ChEBI" id="CHEBI:134278"/>
    </ligand>
</feature>
<dbReference type="Pfam" id="PF08003">
    <property type="entry name" value="Methyltransf_9"/>
    <property type="match status" value="1"/>
</dbReference>
<dbReference type="Gene3D" id="3.40.50.150">
    <property type="entry name" value="Vaccinia Virus protein VP39"/>
    <property type="match status" value="1"/>
</dbReference>
<proteinExistence type="inferred from homology"/>
<dbReference type="GO" id="GO:0002098">
    <property type="term" value="P:tRNA wobble uridine modification"/>
    <property type="evidence" value="ECO:0007669"/>
    <property type="project" value="InterPro"/>
</dbReference>
<feature type="binding site" evidence="3">
    <location>
        <position position="107"/>
    </location>
    <ligand>
        <name>carboxy-S-adenosyl-L-methionine</name>
        <dbReference type="ChEBI" id="CHEBI:134278"/>
    </ligand>
</feature>
<organism evidence="4 5">
    <name type="scientific">Marichromatium gracile</name>
    <name type="common">Chromatium gracile</name>
    <dbReference type="NCBI Taxonomy" id="1048"/>
    <lineage>
        <taxon>Bacteria</taxon>
        <taxon>Pseudomonadati</taxon>
        <taxon>Pseudomonadota</taxon>
        <taxon>Gammaproteobacteria</taxon>
        <taxon>Chromatiales</taxon>
        <taxon>Chromatiaceae</taxon>
        <taxon>Marichromatium</taxon>
    </lineage>
</organism>
<dbReference type="NCBIfam" id="TIGR00452">
    <property type="entry name" value="tRNA 5-methoxyuridine(34)/uridine 5-oxyacetic acid(34) synthase CmoB"/>
    <property type="match status" value="1"/>
</dbReference>
<dbReference type="EMBL" id="SMDC01000011">
    <property type="protein sequence ID" value="TCW34296.1"/>
    <property type="molecule type" value="Genomic_DNA"/>
</dbReference>
<dbReference type="InterPro" id="IPR027555">
    <property type="entry name" value="Mo5U34_MeTrfas-like"/>
</dbReference>
<dbReference type="InterPro" id="IPR029063">
    <property type="entry name" value="SAM-dependent_MTases_sf"/>
</dbReference>
<dbReference type="PANTHER" id="PTHR43464:SF95">
    <property type="entry name" value="TRNA U34 CARBOXYMETHYLTRANSFERASE"/>
    <property type="match status" value="1"/>
</dbReference>
<reference evidence="4 5" key="1">
    <citation type="submission" date="2019-03" db="EMBL/GenBank/DDBJ databases">
        <title>Genomic Encyclopedia of Type Strains, Phase IV (KMG-IV): sequencing the most valuable type-strain genomes for metagenomic binning, comparative biology and taxonomic classification.</title>
        <authorList>
            <person name="Goeker M."/>
        </authorList>
    </citation>
    <scope>NUCLEOTIDE SEQUENCE [LARGE SCALE GENOMIC DNA]</scope>
    <source>
        <strain evidence="4 5">DSM 203</strain>
    </source>
</reference>
<keyword evidence="1 3" id="KW-0808">Transferase</keyword>
<dbReference type="EC" id="2.5.1.-" evidence="3"/>
<feature type="binding site" evidence="3">
    <location>
        <position position="198"/>
    </location>
    <ligand>
        <name>carboxy-S-adenosyl-L-methionine</name>
        <dbReference type="ChEBI" id="CHEBI:134278"/>
    </ligand>
</feature>
<keyword evidence="2 3" id="KW-0819">tRNA processing</keyword>
<dbReference type="GO" id="GO:0008168">
    <property type="term" value="F:methyltransferase activity"/>
    <property type="evidence" value="ECO:0007669"/>
    <property type="project" value="UniProtKB-KW"/>
</dbReference>
<evidence type="ECO:0000256" key="1">
    <source>
        <dbReference type="ARBA" id="ARBA00022679"/>
    </source>
</evidence>
<dbReference type="HAMAP" id="MF_01590">
    <property type="entry name" value="tRNA_carboxymethyltr_CmoB"/>
    <property type="match status" value="1"/>
</dbReference>
<sequence>MDLTPFAPFLDHLAETPLAPWRTALAERVAQRLGRAAHGDLPRWEAALAQLPELPPGETLLDAARVGLDGATLMPEQRAALREALMALHPWRKGPYSLHGLHIDTEWRSDWKWDRLVDAISPLEGRLVLDVGCGNGYHGWRMLGAGARLVLGIDPTQLFVMQFQAINRYLGSERLSVLPLGIEHLPAHLTGFDTLFSMGVLYHRRSPIDHLVDLRRLLRPGGELVLETLVLEGEDQQVLVPPGRYAAMRNVWFIPTVAALRVWVARCGFDHIRVADVSPTTIEEQRATDWMHFQSLPDQLDPDDPTLTREGHPAPVRAVLVARRAA</sequence>
<keyword evidence="4" id="KW-0489">Methyltransferase</keyword>
<dbReference type="PANTHER" id="PTHR43464">
    <property type="entry name" value="METHYLTRANSFERASE"/>
    <property type="match status" value="1"/>
</dbReference>
<dbReference type="GO" id="GO:0016765">
    <property type="term" value="F:transferase activity, transferring alkyl or aryl (other than methyl) groups"/>
    <property type="evidence" value="ECO:0007669"/>
    <property type="project" value="UniProtKB-UniRule"/>
</dbReference>
<dbReference type="NCBIfam" id="NF011650">
    <property type="entry name" value="PRK15068.1"/>
    <property type="match status" value="1"/>
</dbReference>
<evidence type="ECO:0000256" key="2">
    <source>
        <dbReference type="ARBA" id="ARBA00022694"/>
    </source>
</evidence>
<comment type="caution">
    <text evidence="4">The sequence shown here is derived from an EMBL/GenBank/DDBJ whole genome shotgun (WGS) entry which is preliminary data.</text>
</comment>